<dbReference type="InterPro" id="IPR053145">
    <property type="entry name" value="AB_hydrolase_Est10"/>
</dbReference>
<dbReference type="OrthoDB" id="9776685at2"/>
<dbReference type="RefSeq" id="WP_007705556.1">
    <property type="nucleotide sequence ID" value="NZ_BAABXR010000003.1"/>
</dbReference>
<keyword evidence="2" id="KW-0378">Hydrolase</keyword>
<dbReference type="PANTHER" id="PTHR43265:SF1">
    <property type="entry name" value="ESTERASE ESTD"/>
    <property type="match status" value="1"/>
</dbReference>
<sequence length="246" mass="27229">MQMKQYVETVSRGLTLRGFLELPENVEKPPLLIMFHGFTGSKSEKHFLLSRLSREVVRQGTATLRFDFGGTAESDGDFQDVTPLTEIEDGLNIVRFAKQLEAVDQERISLLGFSLGGFVAANVAGNIPLQLEKLILISPAVATHKKMERMYLETGSCGRGSLVLTKQFFEDGNAIDVMEVSRHFKGLVTIIQGTIDTAVPPETALRYQSNFSNAVLHYVEGAGHAYDTPEHFEELKSLVVTAVRKP</sequence>
<dbReference type="SUPFAM" id="SSF53474">
    <property type="entry name" value="alpha/beta-Hydrolases"/>
    <property type="match status" value="1"/>
</dbReference>
<dbReference type="InterPro" id="IPR029058">
    <property type="entry name" value="AB_hydrolase_fold"/>
</dbReference>
<evidence type="ECO:0000259" key="1">
    <source>
        <dbReference type="Pfam" id="PF12146"/>
    </source>
</evidence>
<dbReference type="Proteomes" id="UP000283880">
    <property type="component" value="Unassembled WGS sequence"/>
</dbReference>
<dbReference type="GO" id="GO:0052689">
    <property type="term" value="F:carboxylic ester hydrolase activity"/>
    <property type="evidence" value="ECO:0007669"/>
    <property type="project" value="TreeGrafter"/>
</dbReference>
<dbReference type="Pfam" id="PF12146">
    <property type="entry name" value="Hydrolase_4"/>
    <property type="match status" value="1"/>
</dbReference>
<dbReference type="AlphaFoldDB" id="A0A413FE18"/>
<gene>
    <name evidence="2" type="ORF">DWV29_13740</name>
</gene>
<accession>A0A413FE18</accession>
<dbReference type="InterPro" id="IPR022742">
    <property type="entry name" value="Hydrolase_4"/>
</dbReference>
<evidence type="ECO:0000313" key="3">
    <source>
        <dbReference type="Proteomes" id="UP000283880"/>
    </source>
</evidence>
<dbReference type="EMBL" id="QSBM01000010">
    <property type="protein sequence ID" value="RGX28675.1"/>
    <property type="molecule type" value="Genomic_DNA"/>
</dbReference>
<comment type="caution">
    <text evidence="2">The sequence shown here is derived from an EMBL/GenBank/DDBJ whole genome shotgun (WGS) entry which is preliminary data.</text>
</comment>
<dbReference type="Gene3D" id="3.40.50.1820">
    <property type="entry name" value="alpha/beta hydrolase"/>
    <property type="match status" value="1"/>
</dbReference>
<proteinExistence type="predicted"/>
<reference evidence="2 3" key="1">
    <citation type="submission" date="2018-08" db="EMBL/GenBank/DDBJ databases">
        <title>A genome reference for cultivated species of the human gut microbiota.</title>
        <authorList>
            <person name="Zou Y."/>
            <person name="Xue W."/>
            <person name="Luo G."/>
        </authorList>
    </citation>
    <scope>NUCLEOTIDE SEQUENCE [LARGE SCALE GENOMIC DNA]</scope>
    <source>
        <strain evidence="2 3">AF04-15</strain>
    </source>
</reference>
<dbReference type="PANTHER" id="PTHR43265">
    <property type="entry name" value="ESTERASE ESTD"/>
    <property type="match status" value="1"/>
</dbReference>
<feature type="domain" description="Serine aminopeptidase S33" evidence="1">
    <location>
        <begin position="32"/>
        <end position="149"/>
    </location>
</feature>
<name>A0A413FE18_9FIRM</name>
<organism evidence="2 3">
    <name type="scientific">Enterocloster asparagiformis</name>
    <dbReference type="NCBI Taxonomy" id="333367"/>
    <lineage>
        <taxon>Bacteria</taxon>
        <taxon>Bacillati</taxon>
        <taxon>Bacillota</taxon>
        <taxon>Clostridia</taxon>
        <taxon>Lachnospirales</taxon>
        <taxon>Lachnospiraceae</taxon>
        <taxon>Enterocloster</taxon>
    </lineage>
</organism>
<protein>
    <submittedName>
        <fullName evidence="2">Alpha/beta hydrolase</fullName>
    </submittedName>
</protein>
<evidence type="ECO:0000313" key="2">
    <source>
        <dbReference type="EMBL" id="RGX28675.1"/>
    </source>
</evidence>